<evidence type="ECO:0000313" key="6">
    <source>
        <dbReference type="Proteomes" id="UP000809337"/>
    </source>
</evidence>
<dbReference type="RefSeq" id="WP_224557821.1">
    <property type="nucleotide sequence ID" value="NZ_CP086764.1"/>
</dbReference>
<protein>
    <recommendedName>
        <fullName evidence="4">5-formyltetrahydrofolate cyclo-ligase</fullName>
        <ecNumber evidence="4">6.3.3.2</ecNumber>
    </recommendedName>
</protein>
<dbReference type="InterPro" id="IPR002698">
    <property type="entry name" value="FTHF_cligase"/>
</dbReference>
<comment type="similarity">
    <text evidence="1 4">Belongs to the 5-formyltetrahydrofolate cyclo-ligase family.</text>
</comment>
<dbReference type="EC" id="6.3.3.2" evidence="4"/>
<evidence type="ECO:0000313" key="5">
    <source>
        <dbReference type="EMBL" id="MBM2356620.1"/>
    </source>
</evidence>
<dbReference type="GO" id="GO:0035999">
    <property type="term" value="P:tetrahydrofolate interconversion"/>
    <property type="evidence" value="ECO:0007669"/>
    <property type="project" value="TreeGrafter"/>
</dbReference>
<evidence type="ECO:0000256" key="4">
    <source>
        <dbReference type="RuleBase" id="RU361279"/>
    </source>
</evidence>
<dbReference type="AlphaFoldDB" id="A0A9Q2RK95"/>
<organism evidence="5 6">
    <name type="scientific">Pseudosulfitobacter pseudonitzschiae</name>
    <dbReference type="NCBI Taxonomy" id="1402135"/>
    <lineage>
        <taxon>Bacteria</taxon>
        <taxon>Pseudomonadati</taxon>
        <taxon>Pseudomonadota</taxon>
        <taxon>Alphaproteobacteria</taxon>
        <taxon>Rhodobacterales</taxon>
        <taxon>Roseobacteraceae</taxon>
        <taxon>Pseudosulfitobacter</taxon>
    </lineage>
</organism>
<dbReference type="NCBIfam" id="TIGR02727">
    <property type="entry name" value="MTHFS_bact"/>
    <property type="match status" value="1"/>
</dbReference>
<dbReference type="InterPro" id="IPR024185">
    <property type="entry name" value="FTHF_cligase-like_sf"/>
</dbReference>
<dbReference type="GO" id="GO:0009396">
    <property type="term" value="P:folic acid-containing compound biosynthetic process"/>
    <property type="evidence" value="ECO:0007669"/>
    <property type="project" value="TreeGrafter"/>
</dbReference>
<evidence type="ECO:0000256" key="2">
    <source>
        <dbReference type="ARBA" id="ARBA00022741"/>
    </source>
</evidence>
<comment type="caution">
    <text evidence="5">The sequence shown here is derived from an EMBL/GenBank/DDBJ whole genome shotgun (WGS) entry which is preliminary data.</text>
</comment>
<gene>
    <name evidence="5" type="ORF">JQX14_18860</name>
</gene>
<dbReference type="GO" id="GO:0030272">
    <property type="term" value="F:5-formyltetrahydrofolate cyclo-ligase activity"/>
    <property type="evidence" value="ECO:0007669"/>
    <property type="project" value="UniProtKB-EC"/>
</dbReference>
<dbReference type="PANTHER" id="PTHR23407">
    <property type="entry name" value="ATPASE INHIBITOR/5-FORMYLTETRAHYDROFOLATE CYCLO-LIGASE"/>
    <property type="match status" value="1"/>
</dbReference>
<dbReference type="Proteomes" id="UP000809337">
    <property type="component" value="Unassembled WGS sequence"/>
</dbReference>
<dbReference type="Gene3D" id="3.40.50.10420">
    <property type="entry name" value="NagB/RpiA/CoA transferase-like"/>
    <property type="match status" value="1"/>
</dbReference>
<dbReference type="InterPro" id="IPR037171">
    <property type="entry name" value="NagB/RpiA_transferase-like"/>
</dbReference>
<accession>A0A9Q2RK95</accession>
<dbReference type="PANTHER" id="PTHR23407:SF1">
    <property type="entry name" value="5-FORMYLTETRAHYDROFOLATE CYCLO-LIGASE"/>
    <property type="match status" value="1"/>
</dbReference>
<comment type="catalytic activity">
    <reaction evidence="4">
        <text>(6S)-5-formyl-5,6,7,8-tetrahydrofolate + ATP = (6R)-5,10-methenyltetrahydrofolate + ADP + phosphate</text>
        <dbReference type="Rhea" id="RHEA:10488"/>
        <dbReference type="ChEBI" id="CHEBI:30616"/>
        <dbReference type="ChEBI" id="CHEBI:43474"/>
        <dbReference type="ChEBI" id="CHEBI:57455"/>
        <dbReference type="ChEBI" id="CHEBI:57457"/>
        <dbReference type="ChEBI" id="CHEBI:456216"/>
        <dbReference type="EC" id="6.3.3.2"/>
    </reaction>
</comment>
<keyword evidence="3 4" id="KW-0067">ATP-binding</keyword>
<evidence type="ECO:0000256" key="3">
    <source>
        <dbReference type="ARBA" id="ARBA00022840"/>
    </source>
</evidence>
<proteinExistence type="inferred from homology"/>
<dbReference type="GO" id="GO:0005524">
    <property type="term" value="F:ATP binding"/>
    <property type="evidence" value="ECO:0007669"/>
    <property type="project" value="UniProtKB-KW"/>
</dbReference>
<keyword evidence="4" id="KW-0460">Magnesium</keyword>
<dbReference type="EMBL" id="JAFBWN010000017">
    <property type="protein sequence ID" value="MBM2356620.1"/>
    <property type="molecule type" value="Genomic_DNA"/>
</dbReference>
<reference evidence="5" key="1">
    <citation type="submission" date="2021-01" db="EMBL/GenBank/DDBJ databases">
        <title>Diatom-associated Roseobacters Show Island Model of Population Structure.</title>
        <authorList>
            <person name="Qu L."/>
            <person name="Feng X."/>
            <person name="Chen Y."/>
            <person name="Li L."/>
            <person name="Wang X."/>
            <person name="Hu Z."/>
            <person name="Wang H."/>
            <person name="Luo H."/>
        </authorList>
    </citation>
    <scope>NUCLEOTIDE SEQUENCE</scope>
    <source>
        <strain evidence="5">SM26-45</strain>
    </source>
</reference>
<keyword evidence="4" id="KW-0479">Metal-binding</keyword>
<dbReference type="Pfam" id="PF01812">
    <property type="entry name" value="5-FTHF_cyc-lig"/>
    <property type="match status" value="1"/>
</dbReference>
<evidence type="ECO:0000256" key="1">
    <source>
        <dbReference type="ARBA" id="ARBA00010638"/>
    </source>
</evidence>
<sequence length="214" mass="23462">MNDDERESAPCFAHLLVDGHPIDPDTARDVARFRRAERTRLIAARALSSTEREEGTAVLIEGLQGIVALQPGMTIAVYWPIRGEPDLRSWMSNAHAAGARIVLPVVVEERTPLEFRTWTPDCRMVRGFWNILVPADGEPASPDLVIAPLVGVDDALYRLGNGGGYYDRTLASIDPPPQSIGVGFAGCTVPTIYPMPWDVPMDDVLLSDGTRQTR</sequence>
<keyword evidence="5" id="KW-0436">Ligase</keyword>
<comment type="cofactor">
    <cofactor evidence="4">
        <name>Mg(2+)</name>
        <dbReference type="ChEBI" id="CHEBI:18420"/>
    </cofactor>
</comment>
<dbReference type="SUPFAM" id="SSF100950">
    <property type="entry name" value="NagB/RpiA/CoA transferase-like"/>
    <property type="match status" value="1"/>
</dbReference>
<name>A0A9Q2RK95_9RHOB</name>
<dbReference type="GO" id="GO:0046872">
    <property type="term" value="F:metal ion binding"/>
    <property type="evidence" value="ECO:0007669"/>
    <property type="project" value="UniProtKB-KW"/>
</dbReference>
<keyword evidence="2 4" id="KW-0547">Nucleotide-binding</keyword>